<protein>
    <submittedName>
        <fullName evidence="2">Uncharacterized protein</fullName>
    </submittedName>
</protein>
<keyword evidence="1" id="KW-0472">Membrane</keyword>
<feature type="transmembrane region" description="Helical" evidence="1">
    <location>
        <begin position="20"/>
        <end position="43"/>
    </location>
</feature>
<dbReference type="EMBL" id="GISG01193495">
    <property type="protein sequence ID" value="MBA4656787.1"/>
    <property type="molecule type" value="Transcribed_RNA"/>
</dbReference>
<keyword evidence="1" id="KW-1133">Transmembrane helix</keyword>
<reference evidence="2" key="1">
    <citation type="journal article" date="2013" name="J. Plant Res.">
        <title>Effect of fungi and light on seed germination of three Opuntia species from semiarid lands of central Mexico.</title>
        <authorList>
            <person name="Delgado-Sanchez P."/>
            <person name="Jimenez-Bremont J.F."/>
            <person name="Guerrero-Gonzalez Mde L."/>
            <person name="Flores J."/>
        </authorList>
    </citation>
    <scope>NUCLEOTIDE SEQUENCE</scope>
    <source>
        <tissue evidence="2">Cladode</tissue>
    </source>
</reference>
<dbReference type="AlphaFoldDB" id="A0A7C9E350"/>
<accession>A0A7C9E350</accession>
<evidence type="ECO:0000313" key="2">
    <source>
        <dbReference type="EMBL" id="MBA4656787.1"/>
    </source>
</evidence>
<evidence type="ECO:0000256" key="1">
    <source>
        <dbReference type="SAM" id="Phobius"/>
    </source>
</evidence>
<name>A0A7C9E350_OPUST</name>
<organism evidence="2">
    <name type="scientific">Opuntia streptacantha</name>
    <name type="common">Prickly pear cactus</name>
    <name type="synonym">Opuntia cardona</name>
    <dbReference type="NCBI Taxonomy" id="393608"/>
    <lineage>
        <taxon>Eukaryota</taxon>
        <taxon>Viridiplantae</taxon>
        <taxon>Streptophyta</taxon>
        <taxon>Embryophyta</taxon>
        <taxon>Tracheophyta</taxon>
        <taxon>Spermatophyta</taxon>
        <taxon>Magnoliopsida</taxon>
        <taxon>eudicotyledons</taxon>
        <taxon>Gunneridae</taxon>
        <taxon>Pentapetalae</taxon>
        <taxon>Caryophyllales</taxon>
        <taxon>Cactineae</taxon>
        <taxon>Cactaceae</taxon>
        <taxon>Opuntioideae</taxon>
        <taxon>Opuntia</taxon>
    </lineage>
</organism>
<proteinExistence type="predicted"/>
<keyword evidence="1" id="KW-0812">Transmembrane</keyword>
<sequence length="110" mass="11980">MSFTEFFNCSFFQEPRICPIFSFTSFCSKGLGIFLFCFCFLGFCRHSSSSGLHDACSPLSLVSGISSSETIRFGLDLCSFVILGALCSTLSISPGPSASQGFPLFRLAYF</sequence>
<reference evidence="2" key="2">
    <citation type="submission" date="2020-07" db="EMBL/GenBank/DDBJ databases">
        <authorList>
            <person name="Vera ALvarez R."/>
            <person name="Arias-Moreno D.M."/>
            <person name="Jimenez-Jacinto V."/>
            <person name="Jimenez-Bremont J.F."/>
            <person name="Swaminathan K."/>
            <person name="Moose S.P."/>
            <person name="Guerrero-Gonzalez M.L."/>
            <person name="Marino-Ramirez L."/>
            <person name="Landsman D."/>
            <person name="Rodriguez-Kessler M."/>
            <person name="Delgado-Sanchez P."/>
        </authorList>
    </citation>
    <scope>NUCLEOTIDE SEQUENCE</scope>
    <source>
        <tissue evidence="2">Cladode</tissue>
    </source>
</reference>